<evidence type="ECO:0000313" key="2">
    <source>
        <dbReference type="Proteomes" id="UP001437256"/>
    </source>
</evidence>
<organism evidence="1 2">
    <name type="scientific">Marasmius tenuissimus</name>
    <dbReference type="NCBI Taxonomy" id="585030"/>
    <lineage>
        <taxon>Eukaryota</taxon>
        <taxon>Fungi</taxon>
        <taxon>Dikarya</taxon>
        <taxon>Basidiomycota</taxon>
        <taxon>Agaricomycotina</taxon>
        <taxon>Agaricomycetes</taxon>
        <taxon>Agaricomycetidae</taxon>
        <taxon>Agaricales</taxon>
        <taxon>Marasmiineae</taxon>
        <taxon>Marasmiaceae</taxon>
        <taxon>Marasmius</taxon>
    </lineage>
</organism>
<accession>A0ABR2ZFI9</accession>
<keyword evidence="2" id="KW-1185">Reference proteome</keyword>
<comment type="caution">
    <text evidence="1">The sequence shown here is derived from an EMBL/GenBank/DDBJ whole genome shotgun (WGS) entry which is preliminary data.</text>
</comment>
<sequence>MTRRFLQPSKLALYYSPGPNATVHFVQVPIGDPTPAVERFMCSRSYKARLLRQQMDYWKMGKPYMIWYFDKKNSNNFPPNGLLQECIGMEEGYQCHIWHGPLLAIPDGEWDATSLDCCMQFDLWVEHCTLDDL</sequence>
<name>A0ABR2ZFI9_9AGAR</name>
<dbReference type="EMBL" id="JBBXMP010000194">
    <property type="protein sequence ID" value="KAL0060073.1"/>
    <property type="molecule type" value="Genomic_DNA"/>
</dbReference>
<proteinExistence type="predicted"/>
<protein>
    <submittedName>
        <fullName evidence="1">Uncharacterized protein</fullName>
    </submittedName>
</protein>
<gene>
    <name evidence="1" type="ORF">AAF712_013149</name>
</gene>
<dbReference type="Proteomes" id="UP001437256">
    <property type="component" value="Unassembled WGS sequence"/>
</dbReference>
<reference evidence="1 2" key="1">
    <citation type="submission" date="2024-05" db="EMBL/GenBank/DDBJ databases">
        <title>A draft genome resource for the thread blight pathogen Marasmius tenuissimus strain MS-2.</title>
        <authorList>
            <person name="Yulfo-Soto G.E."/>
            <person name="Baruah I.K."/>
            <person name="Amoako-Attah I."/>
            <person name="Bukari Y."/>
            <person name="Meinhardt L.W."/>
            <person name="Bailey B.A."/>
            <person name="Cohen S.P."/>
        </authorList>
    </citation>
    <scope>NUCLEOTIDE SEQUENCE [LARGE SCALE GENOMIC DNA]</scope>
    <source>
        <strain evidence="1 2">MS-2</strain>
    </source>
</reference>
<evidence type="ECO:0000313" key="1">
    <source>
        <dbReference type="EMBL" id="KAL0060073.1"/>
    </source>
</evidence>